<protein>
    <submittedName>
        <fullName evidence="1">Uncharacterized protein</fullName>
    </submittedName>
</protein>
<evidence type="ECO:0000313" key="2">
    <source>
        <dbReference type="Proteomes" id="UP000321595"/>
    </source>
</evidence>
<name>A0A5B8XX75_9DELT</name>
<proteinExistence type="predicted"/>
<keyword evidence="2" id="KW-1185">Reference proteome</keyword>
<evidence type="ECO:0000313" key="1">
    <source>
        <dbReference type="EMBL" id="QED28306.1"/>
    </source>
</evidence>
<organism evidence="1 2">
    <name type="scientific">Microvenator marinus</name>
    <dbReference type="NCBI Taxonomy" id="2600177"/>
    <lineage>
        <taxon>Bacteria</taxon>
        <taxon>Deltaproteobacteria</taxon>
        <taxon>Bradymonadales</taxon>
        <taxon>Microvenatoraceae</taxon>
        <taxon>Microvenator</taxon>
    </lineage>
</organism>
<sequence>MNNLKNIAAGLLGFALMAGCNSESEAPNPTEEPTPEVQAATLPAGANTENCATGPAAPELCDWVGSVDAIVWGEIVELRMKEFPAALVTDFSQTAMDCGGPVDAALEMVIDVTDVYHGSPPSQLVVKVGHHQLDEWEPRPALSPDGELVWLGDGEALETGHMVGLAAHQSASGTEWALMGEVLFTESSGTLVAQDRASCQEPAPLGLVGLTRQQLGDTILACPTQASPAAQTRLQGLDSMWDEKSWAYAGLCHQGSAQYPD</sequence>
<dbReference type="OrthoDB" id="4527744at2"/>
<dbReference type="PROSITE" id="PS51257">
    <property type="entry name" value="PROKAR_LIPOPROTEIN"/>
    <property type="match status" value="1"/>
</dbReference>
<accession>A0A5B8XX75</accession>
<gene>
    <name evidence="1" type="ORF">FRD01_13915</name>
</gene>
<dbReference type="Proteomes" id="UP000321595">
    <property type="component" value="Chromosome"/>
</dbReference>
<dbReference type="KEGG" id="bbae:FRD01_13915"/>
<dbReference type="EMBL" id="CP042467">
    <property type="protein sequence ID" value="QED28306.1"/>
    <property type="molecule type" value="Genomic_DNA"/>
</dbReference>
<dbReference type="RefSeq" id="WP_146960613.1">
    <property type="nucleotide sequence ID" value="NZ_CP042467.1"/>
</dbReference>
<dbReference type="AlphaFoldDB" id="A0A5B8XX75"/>
<reference evidence="1 2" key="1">
    <citation type="submission" date="2019-08" db="EMBL/GenBank/DDBJ databases">
        <authorList>
            <person name="Liang Q."/>
        </authorList>
    </citation>
    <scope>NUCLEOTIDE SEQUENCE [LARGE SCALE GENOMIC DNA]</scope>
    <source>
        <strain evidence="1 2">V1718</strain>
    </source>
</reference>